<reference evidence="1" key="2">
    <citation type="journal article" date="2015" name="Fish Shellfish Immunol.">
        <title>Early steps in the European eel (Anguilla anguilla)-Vibrio vulnificus interaction in the gills: Role of the RtxA13 toxin.</title>
        <authorList>
            <person name="Callol A."/>
            <person name="Pajuelo D."/>
            <person name="Ebbesson L."/>
            <person name="Teles M."/>
            <person name="MacKenzie S."/>
            <person name="Amaro C."/>
        </authorList>
    </citation>
    <scope>NUCLEOTIDE SEQUENCE</scope>
</reference>
<sequence length="9" mass="1039">MMGYTPRLA</sequence>
<dbReference type="EMBL" id="GBXM01051540">
    <property type="protein sequence ID" value="JAH57037.1"/>
    <property type="molecule type" value="Transcribed_RNA"/>
</dbReference>
<name>A0A0E9TU90_ANGAN</name>
<proteinExistence type="predicted"/>
<evidence type="ECO:0000313" key="1">
    <source>
        <dbReference type="EMBL" id="JAH57037.1"/>
    </source>
</evidence>
<protein>
    <submittedName>
        <fullName evidence="1">Uncharacterized protein</fullName>
    </submittedName>
</protein>
<organism evidence="1">
    <name type="scientific">Anguilla anguilla</name>
    <name type="common">European freshwater eel</name>
    <name type="synonym">Muraena anguilla</name>
    <dbReference type="NCBI Taxonomy" id="7936"/>
    <lineage>
        <taxon>Eukaryota</taxon>
        <taxon>Metazoa</taxon>
        <taxon>Chordata</taxon>
        <taxon>Craniata</taxon>
        <taxon>Vertebrata</taxon>
        <taxon>Euteleostomi</taxon>
        <taxon>Actinopterygii</taxon>
        <taxon>Neopterygii</taxon>
        <taxon>Teleostei</taxon>
        <taxon>Anguilliformes</taxon>
        <taxon>Anguillidae</taxon>
        <taxon>Anguilla</taxon>
    </lineage>
</organism>
<accession>A0A0E9TU90</accession>
<reference evidence="1" key="1">
    <citation type="submission" date="2014-11" db="EMBL/GenBank/DDBJ databases">
        <authorList>
            <person name="Amaro Gonzalez C."/>
        </authorList>
    </citation>
    <scope>NUCLEOTIDE SEQUENCE</scope>
</reference>